<keyword evidence="1" id="KW-0472">Membrane</keyword>
<evidence type="ECO:0000313" key="2">
    <source>
        <dbReference type="EMBL" id="MEY8764184.1"/>
    </source>
</evidence>
<feature type="transmembrane region" description="Helical" evidence="1">
    <location>
        <begin position="6"/>
        <end position="26"/>
    </location>
</feature>
<comment type="caution">
    <text evidence="2">The sequence shown here is derived from an EMBL/GenBank/DDBJ whole genome shotgun (WGS) entry which is preliminary data.</text>
</comment>
<protein>
    <submittedName>
        <fullName evidence="2">Uncharacterized protein</fullName>
    </submittedName>
</protein>
<name>A0ABV4DZ52_9CLOT</name>
<dbReference type="RefSeq" id="WP_294180232.1">
    <property type="nucleotide sequence ID" value="NZ_JBGFFE010000017.1"/>
</dbReference>
<evidence type="ECO:0000256" key="1">
    <source>
        <dbReference type="SAM" id="Phobius"/>
    </source>
</evidence>
<sequence length="157" mass="18481">MMKEQLLGILLEFILGVVGIIGGYVLKKISDVIEEQRRSFIARKDMDNYNHALTLAKGMYYVLEDEFNSKRKSGDIKKSEMDKRLLQLLPDLTQEELDAINKQVCSDTNSEIKEKLFQIEELKETQSKLWQQLTQLQKENLHLKQIIYNMQNPYRNK</sequence>
<keyword evidence="1" id="KW-1133">Transmembrane helix</keyword>
<keyword evidence="1" id="KW-0812">Transmembrane</keyword>
<gene>
    <name evidence="2" type="ORF">AB8S09_11125</name>
</gene>
<organism evidence="2 3">
    <name type="scientific">Clostridium lapidicellarium</name>
    <dbReference type="NCBI Taxonomy" id="3240931"/>
    <lineage>
        <taxon>Bacteria</taxon>
        <taxon>Bacillati</taxon>
        <taxon>Bacillota</taxon>
        <taxon>Clostridia</taxon>
        <taxon>Eubacteriales</taxon>
        <taxon>Clostridiaceae</taxon>
        <taxon>Clostridium</taxon>
    </lineage>
</organism>
<evidence type="ECO:0000313" key="3">
    <source>
        <dbReference type="Proteomes" id="UP001565220"/>
    </source>
</evidence>
<keyword evidence="3" id="KW-1185">Reference proteome</keyword>
<dbReference type="EMBL" id="JBGFFE010000017">
    <property type="protein sequence ID" value="MEY8764184.1"/>
    <property type="molecule type" value="Genomic_DNA"/>
</dbReference>
<reference evidence="2 3" key="1">
    <citation type="submission" date="2024-08" db="EMBL/GenBank/DDBJ databases">
        <title>Clostridium lapicellarii sp. nov., and Clostridium renhuaiense sp. nov., two species isolated from the mud in a fermentation cellar used for producing sauce-flavour Chinese liquors.</title>
        <authorList>
            <person name="Yang F."/>
            <person name="Wang H."/>
            <person name="Chen L.Q."/>
            <person name="Zhou N."/>
            <person name="Lu J.J."/>
            <person name="Pu X.X."/>
            <person name="Wan B."/>
            <person name="Wang L."/>
            <person name="Liu S.J."/>
        </authorList>
    </citation>
    <scope>NUCLEOTIDE SEQUENCE [LARGE SCALE GENOMIC DNA]</scope>
    <source>
        <strain evidence="2 3">MT-113</strain>
    </source>
</reference>
<proteinExistence type="predicted"/>
<accession>A0ABV4DZ52</accession>
<dbReference type="Proteomes" id="UP001565220">
    <property type="component" value="Unassembled WGS sequence"/>
</dbReference>